<evidence type="ECO:0000256" key="1">
    <source>
        <dbReference type="SAM" id="SignalP"/>
    </source>
</evidence>
<keyword evidence="1" id="KW-0732">Signal</keyword>
<proteinExistence type="predicted"/>
<evidence type="ECO:0000313" key="3">
    <source>
        <dbReference type="Proteomes" id="UP000739180"/>
    </source>
</evidence>
<gene>
    <name evidence="2" type="ORF">FGS76_10655</name>
</gene>
<comment type="caution">
    <text evidence="2">The sequence shown here is derived from an EMBL/GenBank/DDBJ whole genome shotgun (WGS) entry which is preliminary data.</text>
</comment>
<protein>
    <recommendedName>
        <fullName evidence="4">DUF4424 domain-containing protein</fullName>
    </recommendedName>
</protein>
<dbReference type="Proteomes" id="UP000739180">
    <property type="component" value="Unassembled WGS sequence"/>
</dbReference>
<keyword evidence="3" id="KW-1185">Reference proteome</keyword>
<name>A0ABY2XMD4_9GAMM</name>
<feature type="chain" id="PRO_5047428998" description="DUF4424 domain-containing protein" evidence="1">
    <location>
        <begin position="24"/>
        <end position="353"/>
    </location>
</feature>
<evidence type="ECO:0000313" key="2">
    <source>
        <dbReference type="EMBL" id="TMW12545.1"/>
    </source>
</evidence>
<reference evidence="2 3" key="1">
    <citation type="submission" date="2019-05" db="EMBL/GenBank/DDBJ databases">
        <title>Genome of Alcanivorax gelatiniphagus, an oil degrading marine bacteria.</title>
        <authorList>
            <person name="Kwon K.K."/>
        </authorList>
    </citation>
    <scope>NUCLEOTIDE SEQUENCE [LARGE SCALE GENOMIC DNA]</scope>
    <source>
        <strain evidence="2 3">MEBiC 08158</strain>
    </source>
</reference>
<organism evidence="2 3">
    <name type="scientific">Alloalcanivorax gelatiniphagus</name>
    <dbReference type="NCBI Taxonomy" id="1194167"/>
    <lineage>
        <taxon>Bacteria</taxon>
        <taxon>Pseudomonadati</taxon>
        <taxon>Pseudomonadota</taxon>
        <taxon>Gammaproteobacteria</taxon>
        <taxon>Oceanospirillales</taxon>
        <taxon>Alcanivoracaceae</taxon>
        <taxon>Alloalcanivorax</taxon>
    </lineage>
</organism>
<accession>A0ABY2XMD4</accession>
<evidence type="ECO:0008006" key="4">
    <source>
        <dbReference type="Google" id="ProtNLM"/>
    </source>
</evidence>
<dbReference type="RefSeq" id="WP_138772620.1">
    <property type="nucleotide sequence ID" value="NZ_JBHSSX010000017.1"/>
</dbReference>
<dbReference type="EMBL" id="VCQT01000033">
    <property type="protein sequence ID" value="TMW12545.1"/>
    <property type="molecule type" value="Genomic_DNA"/>
</dbReference>
<feature type="signal peptide" evidence="1">
    <location>
        <begin position="1"/>
        <end position="23"/>
    </location>
</feature>
<sequence length="353" mass="39286">MADIRSFSRSVLSLVLLSPISLAAPLSVTPLPLDDAEQAKAYRFPLVTGGATADAINIWLQVRLLERYPFSTEIAPFERVGPDRHGWGIRRLDYQIAGNTPAYLSLAINVDFLGAYDTQYQSHFTFDAGTGRPLDLADFFSKGGLSDFTARVQRQWRDEISAVLSAPSELDDEDRQVQREHYETCLDVLKDSRTSWDFFVDDAGLHVSWQCGFGRAFRALDELGTLEAGGDIKALRPWLSDFGACALAGDQTSCPRTYGEKGVYFGRIDRHRIVLVLDGEDGGSYAYRNVGTPNPLRLTGRKNEALILKWEGDTLAAREMFILEPEADGFRGVWMRRTDPAPLDVELMAGPQP</sequence>